<evidence type="ECO:0000313" key="3">
    <source>
        <dbReference type="EMBL" id="KQK26113.1"/>
    </source>
</evidence>
<sequence length="971" mass="110257">MDYFSSNYSRINYPIATETQKGLRNAQIGAIHAIGAHFSIYKTEPALIVLPTGAGKTAVLNMSAYLLKAKRVLVVSSSILVRGQIVEEFQTLKTLKRSQVFHKDLDLPKVKEIKSPIRSAEEWKDLIHYDVVVGIPNSINEGIKPEIEFPIDLFDLILVDESHHVPAFTWTNVVKAFPNAKKIFFTATPFRRDKKEVEGKLVYNYPLSKAYEDKIFGDIGYYPVITKNPNIDLAIALEAEKVFIADKTAGLKHFIMVRTDTKNHAELLNKLYADNTTLKLKKVDSTLSYRTIKITIEKLKKGELDGVICVDMLGEGFDFPNLKIAAIHSPKKSLANTLQFIGRFARTNAENIGRAKFLAIPSELEIGKKKLFEQGAIWNDIIKNLSEKTIEEEDELKTVLDTFESEETNSENRDELSFYNLNPYCHVKVYKADGINLDGIIDIIGHEILYHLISRENNAIVFITKESQKPKWLITDDLINVKHYFFLFYYDQPSKLLFINSSIKTVQFYDDLVKIFATGNFERISKYQINKVLMDIQDPEFFNIGMQNRSSNSGESYRIIAGPNAETTIRKSHGKNYANGHVFMKGTTEGVGITMGYSSGSKVWSNAYEKIPNFIKWCQGIAVKIISKKDVKTNTGFDNLPIGQVVSQFPFPAHGATWNHDTFSQNPFLHQMVDDEILKNFQLLDFAIEVNKSKSTLDRIYIELLLDDIAIPLTYDFINHFQYELRQEFNYLVVVHNQNIDLIEYLNENPFQIYLDDFATIADHEYFPPPSADEYQYSASNVISYDWNATNTDITVEFYAETAKKIANGNKDSIHETLHNKLKDERCDVLIYDHGTGEVADFLTIKEYSDKLDIHLYHIKGSGGNNPGDRVSDVYEVCMQAVKSQVWTANKQTFKSKISNRTKDYSSKFLSGDLAVFNSLMDKGLKANFVFAIVQPGLSESTFSPKLSYILAATDDSLINSGYDPLIVIGS</sequence>
<dbReference type="OrthoDB" id="9759819at2"/>
<reference evidence="3 4" key="1">
    <citation type="submission" date="2015-10" db="EMBL/GenBank/DDBJ databases">
        <title>Chryseobacterium aquaticum genome.</title>
        <authorList>
            <person name="Newman J.D."/>
            <person name="Ferguson M.B."/>
            <person name="Miller J.R."/>
        </authorList>
    </citation>
    <scope>NUCLEOTIDE SEQUENCE [LARGE SCALE GENOMIC DNA]</scope>
    <source>
        <strain evidence="3 4">KCTC 12483</strain>
    </source>
</reference>
<dbReference type="Pfam" id="PF00271">
    <property type="entry name" value="Helicase_C"/>
    <property type="match status" value="1"/>
</dbReference>
<evidence type="ECO:0008006" key="5">
    <source>
        <dbReference type="Google" id="ProtNLM"/>
    </source>
</evidence>
<dbReference type="InterPro" id="IPR014001">
    <property type="entry name" value="Helicase_ATP-bd"/>
</dbReference>
<evidence type="ECO:0000259" key="1">
    <source>
        <dbReference type="PROSITE" id="PS51192"/>
    </source>
</evidence>
<dbReference type="Pfam" id="PF04851">
    <property type="entry name" value="ResIII"/>
    <property type="match status" value="1"/>
</dbReference>
<organism evidence="3 4">
    <name type="scientific">Chryseobacterium aquaticum</name>
    <dbReference type="NCBI Taxonomy" id="452084"/>
    <lineage>
        <taxon>Bacteria</taxon>
        <taxon>Pseudomonadati</taxon>
        <taxon>Bacteroidota</taxon>
        <taxon>Flavobacteriia</taxon>
        <taxon>Flavobacteriales</taxon>
        <taxon>Weeksellaceae</taxon>
        <taxon>Chryseobacterium group</taxon>
        <taxon>Chryseobacterium</taxon>
    </lineage>
</organism>
<dbReference type="InterPro" id="IPR050742">
    <property type="entry name" value="Helicase_Restrict-Modif_Enz"/>
</dbReference>
<evidence type="ECO:0000259" key="2">
    <source>
        <dbReference type="PROSITE" id="PS51194"/>
    </source>
</evidence>
<proteinExistence type="predicted"/>
<dbReference type="PROSITE" id="PS51192">
    <property type="entry name" value="HELICASE_ATP_BIND_1"/>
    <property type="match status" value="1"/>
</dbReference>
<dbReference type="Gene3D" id="3.40.50.300">
    <property type="entry name" value="P-loop containing nucleotide triphosphate hydrolases"/>
    <property type="match status" value="2"/>
</dbReference>
<gene>
    <name evidence="3" type="ORF">AR438_11065</name>
</gene>
<dbReference type="AlphaFoldDB" id="A0A0Q3LSF4"/>
<protein>
    <recommendedName>
        <fullName evidence="5">Restriction endonuclease subunit R</fullName>
    </recommendedName>
</protein>
<evidence type="ECO:0000313" key="4">
    <source>
        <dbReference type="Proteomes" id="UP000051682"/>
    </source>
</evidence>
<dbReference type="EMBL" id="LLYZ01000005">
    <property type="protein sequence ID" value="KQK26113.1"/>
    <property type="molecule type" value="Genomic_DNA"/>
</dbReference>
<dbReference type="SMART" id="SM00490">
    <property type="entry name" value="HELICc"/>
    <property type="match status" value="1"/>
</dbReference>
<dbReference type="InterPro" id="IPR006935">
    <property type="entry name" value="Helicase/UvrB_N"/>
</dbReference>
<comment type="caution">
    <text evidence="3">The sequence shown here is derived from an EMBL/GenBank/DDBJ whole genome shotgun (WGS) entry which is preliminary data.</text>
</comment>
<keyword evidence="4" id="KW-1185">Reference proteome</keyword>
<dbReference type="PROSITE" id="PS51194">
    <property type="entry name" value="HELICASE_CTER"/>
    <property type="match status" value="1"/>
</dbReference>
<dbReference type="InterPro" id="IPR027417">
    <property type="entry name" value="P-loop_NTPase"/>
</dbReference>
<dbReference type="CDD" id="cd18785">
    <property type="entry name" value="SF2_C"/>
    <property type="match status" value="1"/>
</dbReference>
<feature type="domain" description="Helicase C-terminal" evidence="2">
    <location>
        <begin position="229"/>
        <end position="397"/>
    </location>
</feature>
<dbReference type="GO" id="GO:0003677">
    <property type="term" value="F:DNA binding"/>
    <property type="evidence" value="ECO:0007669"/>
    <property type="project" value="InterPro"/>
</dbReference>
<dbReference type="GO" id="GO:0005829">
    <property type="term" value="C:cytosol"/>
    <property type="evidence" value="ECO:0007669"/>
    <property type="project" value="TreeGrafter"/>
</dbReference>
<name>A0A0Q3LSF4_9FLAO</name>
<dbReference type="GO" id="GO:0005524">
    <property type="term" value="F:ATP binding"/>
    <property type="evidence" value="ECO:0007669"/>
    <property type="project" value="InterPro"/>
</dbReference>
<dbReference type="GO" id="GO:0016787">
    <property type="term" value="F:hydrolase activity"/>
    <property type="evidence" value="ECO:0007669"/>
    <property type="project" value="InterPro"/>
</dbReference>
<dbReference type="PANTHER" id="PTHR47396">
    <property type="entry name" value="TYPE I RESTRICTION ENZYME ECOKI R PROTEIN"/>
    <property type="match status" value="1"/>
</dbReference>
<dbReference type="PANTHER" id="PTHR47396:SF1">
    <property type="entry name" value="ATP-DEPENDENT HELICASE IRC3-RELATED"/>
    <property type="match status" value="1"/>
</dbReference>
<dbReference type="Proteomes" id="UP000051682">
    <property type="component" value="Unassembled WGS sequence"/>
</dbReference>
<accession>A0A0Q3LSF4</accession>
<dbReference type="RefSeq" id="WP_056015155.1">
    <property type="nucleotide sequence ID" value="NZ_LLYZ01000005.1"/>
</dbReference>
<dbReference type="SMART" id="SM00487">
    <property type="entry name" value="DEXDc"/>
    <property type="match status" value="1"/>
</dbReference>
<dbReference type="SUPFAM" id="SSF52540">
    <property type="entry name" value="P-loop containing nucleoside triphosphate hydrolases"/>
    <property type="match status" value="1"/>
</dbReference>
<feature type="domain" description="Helicase ATP-binding" evidence="1">
    <location>
        <begin position="37"/>
        <end position="207"/>
    </location>
</feature>
<dbReference type="InterPro" id="IPR001650">
    <property type="entry name" value="Helicase_C-like"/>
</dbReference>
<dbReference type="STRING" id="452084.AR438_11065"/>